<evidence type="ECO:0000313" key="1">
    <source>
        <dbReference type="EMBL" id="CAB4744030.1"/>
    </source>
</evidence>
<dbReference type="EMBL" id="CAEZZD010000032">
    <property type="protein sequence ID" value="CAB4744030.1"/>
    <property type="molecule type" value="Genomic_DNA"/>
</dbReference>
<accession>A0A6J6TA87</accession>
<name>A0A6J6TA87_9ZZZZ</name>
<proteinExistence type="predicted"/>
<sequence length="103" mass="10982">MPALVPLVSAHTRFAGWSSAVFAMWLDGPREVAVTAKPNSPMHHLVGMGNAPGMVYAWGDGQPLMANRSQDSLIETAFVCRGFMCDAPTTDLAVLQKAIAARP</sequence>
<protein>
    <submittedName>
        <fullName evidence="1">Unannotated protein</fullName>
    </submittedName>
</protein>
<reference evidence="1" key="1">
    <citation type="submission" date="2020-05" db="EMBL/GenBank/DDBJ databases">
        <authorList>
            <person name="Chiriac C."/>
            <person name="Salcher M."/>
            <person name="Ghai R."/>
            <person name="Kavagutti S V."/>
        </authorList>
    </citation>
    <scope>NUCLEOTIDE SEQUENCE</scope>
</reference>
<dbReference type="AlphaFoldDB" id="A0A6J6TA87"/>
<organism evidence="1">
    <name type="scientific">freshwater metagenome</name>
    <dbReference type="NCBI Taxonomy" id="449393"/>
    <lineage>
        <taxon>unclassified sequences</taxon>
        <taxon>metagenomes</taxon>
        <taxon>ecological metagenomes</taxon>
    </lineage>
</organism>
<gene>
    <name evidence="1" type="ORF">UFOPK2824_00334</name>
</gene>